<dbReference type="Gramene" id="ABO99991">
    <property type="protein sequence ID" value="ABO99991"/>
    <property type="gene ID" value="OSTLU_40725"/>
</dbReference>
<dbReference type="PROSITE" id="PS00108">
    <property type="entry name" value="PROTEIN_KINASE_ST"/>
    <property type="match status" value="1"/>
</dbReference>
<dbReference type="HOGENOM" id="CLU_000288_63_0_1"/>
<dbReference type="OMA" id="CNKRKPP"/>
<dbReference type="GO" id="GO:0004674">
    <property type="term" value="F:protein serine/threonine kinase activity"/>
    <property type="evidence" value="ECO:0007669"/>
    <property type="project" value="UniProtKB-KW"/>
</dbReference>
<evidence type="ECO:0000259" key="16">
    <source>
        <dbReference type="PROSITE" id="PS50011"/>
    </source>
</evidence>
<dbReference type="InterPro" id="IPR017441">
    <property type="entry name" value="Protein_kinase_ATP_BS"/>
</dbReference>
<keyword evidence="5" id="KW-0808">Transferase</keyword>
<dbReference type="FunFam" id="3.30.200.20:FF:000042">
    <property type="entry name" value="Aurora kinase A"/>
    <property type="match status" value="1"/>
</dbReference>
<dbReference type="RefSeq" id="XP_001421698.1">
    <property type="nucleotide sequence ID" value="XM_001421661.1"/>
</dbReference>
<dbReference type="PROSITE" id="PS00107">
    <property type="entry name" value="PROTEIN_KINASE_ATP"/>
    <property type="match status" value="1"/>
</dbReference>
<dbReference type="EMBL" id="CP000595">
    <property type="protein sequence ID" value="ABO99991.1"/>
    <property type="molecule type" value="Genomic_DNA"/>
</dbReference>
<feature type="domain" description="Protein kinase" evidence="16">
    <location>
        <begin position="37"/>
        <end position="287"/>
    </location>
</feature>
<dbReference type="KEGG" id="olu:OSTLU_40725"/>
<keyword evidence="6 13" id="KW-0547">Nucleotide-binding</keyword>
<evidence type="ECO:0000256" key="11">
    <source>
        <dbReference type="ARBA" id="ARBA00048679"/>
    </source>
</evidence>
<reference evidence="17 18" key="1">
    <citation type="journal article" date="2007" name="Proc. Natl. Acad. Sci. U.S.A.">
        <title>The tiny eukaryote Ostreococcus provides genomic insights into the paradox of plankton speciation.</title>
        <authorList>
            <person name="Palenik B."/>
            <person name="Grimwood J."/>
            <person name="Aerts A."/>
            <person name="Rouze P."/>
            <person name="Salamov A."/>
            <person name="Putnam N."/>
            <person name="Dupont C."/>
            <person name="Jorgensen R."/>
            <person name="Derelle E."/>
            <person name="Rombauts S."/>
            <person name="Zhou K."/>
            <person name="Otillar R."/>
            <person name="Merchant S.S."/>
            <person name="Podell S."/>
            <person name="Gaasterland T."/>
            <person name="Napoli C."/>
            <person name="Gendler K."/>
            <person name="Manuell A."/>
            <person name="Tai V."/>
            <person name="Vallon O."/>
            <person name="Piganeau G."/>
            <person name="Jancek S."/>
            <person name="Heijde M."/>
            <person name="Jabbari K."/>
            <person name="Bowler C."/>
            <person name="Lohr M."/>
            <person name="Robbens S."/>
            <person name="Werner G."/>
            <person name="Dubchak I."/>
            <person name="Pazour G.J."/>
            <person name="Ren Q."/>
            <person name="Paulsen I."/>
            <person name="Delwiche C."/>
            <person name="Schmutz J."/>
            <person name="Rokhsar D."/>
            <person name="Van de Peer Y."/>
            <person name="Moreau H."/>
            <person name="Grigoriev I.V."/>
        </authorList>
    </citation>
    <scope>NUCLEOTIDE SEQUENCE [LARGE SCALE GENOMIC DNA]</scope>
    <source>
        <strain evidence="17 18">CCE9901</strain>
    </source>
</reference>
<evidence type="ECO:0000256" key="13">
    <source>
        <dbReference type="PROSITE-ProRule" id="PRU10141"/>
    </source>
</evidence>
<comment type="catalytic activity">
    <reaction evidence="10">
        <text>L-threonyl-[protein] + ATP = O-phospho-L-threonyl-[protein] + ADP + H(+)</text>
        <dbReference type="Rhea" id="RHEA:46608"/>
        <dbReference type="Rhea" id="RHEA-COMP:11060"/>
        <dbReference type="Rhea" id="RHEA-COMP:11605"/>
        <dbReference type="ChEBI" id="CHEBI:15378"/>
        <dbReference type="ChEBI" id="CHEBI:30013"/>
        <dbReference type="ChEBI" id="CHEBI:30616"/>
        <dbReference type="ChEBI" id="CHEBI:61977"/>
        <dbReference type="ChEBI" id="CHEBI:456216"/>
        <dbReference type="EC" id="2.7.11.1"/>
    </reaction>
</comment>
<dbReference type="SMART" id="SM00220">
    <property type="entry name" value="S_TKc"/>
    <property type="match status" value="1"/>
</dbReference>
<evidence type="ECO:0000256" key="12">
    <source>
        <dbReference type="ARBA" id="ARBA00075375"/>
    </source>
</evidence>
<evidence type="ECO:0000256" key="10">
    <source>
        <dbReference type="ARBA" id="ARBA00047899"/>
    </source>
</evidence>
<dbReference type="STRING" id="436017.A4S845"/>
<dbReference type="Gene3D" id="1.10.510.10">
    <property type="entry name" value="Transferase(Phosphotransferase) domain 1"/>
    <property type="match status" value="1"/>
</dbReference>
<evidence type="ECO:0000313" key="18">
    <source>
        <dbReference type="Proteomes" id="UP000001568"/>
    </source>
</evidence>
<evidence type="ECO:0000256" key="6">
    <source>
        <dbReference type="ARBA" id="ARBA00022741"/>
    </source>
</evidence>
<proteinExistence type="inferred from homology"/>
<evidence type="ECO:0000256" key="14">
    <source>
        <dbReference type="RuleBase" id="RU000304"/>
    </source>
</evidence>
<name>A4S845_OSTLU</name>
<feature type="non-terminal residue" evidence="17">
    <location>
        <position position="293"/>
    </location>
</feature>
<dbReference type="Proteomes" id="UP000001568">
    <property type="component" value="Chromosome 15"/>
</dbReference>
<dbReference type="PROSITE" id="PS50011">
    <property type="entry name" value="PROTEIN_KINASE_DOM"/>
    <property type="match status" value="1"/>
</dbReference>
<dbReference type="PANTHER" id="PTHR22983:SF6">
    <property type="entry name" value="SERINE_THREONINE-PROTEIN KINASE 36"/>
    <property type="match status" value="1"/>
</dbReference>
<gene>
    <name evidence="17" type="ORF">OSTLU_40725</name>
</gene>
<dbReference type="Pfam" id="PF00069">
    <property type="entry name" value="Pkinase"/>
    <property type="match status" value="1"/>
</dbReference>
<dbReference type="eggNOG" id="KOG0597">
    <property type="taxonomic scope" value="Eukaryota"/>
</dbReference>
<keyword evidence="9" id="KW-0206">Cytoskeleton</keyword>
<dbReference type="PANTHER" id="PTHR22983">
    <property type="entry name" value="PROTEIN KINASE RELATED"/>
    <property type="match status" value="1"/>
</dbReference>
<evidence type="ECO:0000256" key="2">
    <source>
        <dbReference type="ARBA" id="ARBA00012513"/>
    </source>
</evidence>
<evidence type="ECO:0000256" key="15">
    <source>
        <dbReference type="SAM" id="MobiDB-lite"/>
    </source>
</evidence>
<comment type="catalytic activity">
    <reaction evidence="11">
        <text>L-seryl-[protein] + ATP = O-phospho-L-seryl-[protein] + ADP + H(+)</text>
        <dbReference type="Rhea" id="RHEA:17989"/>
        <dbReference type="Rhea" id="RHEA-COMP:9863"/>
        <dbReference type="Rhea" id="RHEA-COMP:11604"/>
        <dbReference type="ChEBI" id="CHEBI:15378"/>
        <dbReference type="ChEBI" id="CHEBI:29999"/>
        <dbReference type="ChEBI" id="CHEBI:30616"/>
        <dbReference type="ChEBI" id="CHEBI:83421"/>
        <dbReference type="ChEBI" id="CHEBI:456216"/>
        <dbReference type="EC" id="2.7.11.1"/>
    </reaction>
</comment>
<feature type="region of interest" description="Disordered" evidence="15">
    <location>
        <begin position="1"/>
        <end position="28"/>
    </location>
</feature>
<dbReference type="SUPFAM" id="SSF56112">
    <property type="entry name" value="Protein kinase-like (PK-like)"/>
    <property type="match status" value="1"/>
</dbReference>
<evidence type="ECO:0000256" key="3">
    <source>
        <dbReference type="ARBA" id="ARBA00022490"/>
    </source>
</evidence>
<keyword evidence="7" id="KW-0418">Kinase</keyword>
<evidence type="ECO:0000256" key="9">
    <source>
        <dbReference type="ARBA" id="ARBA00023212"/>
    </source>
</evidence>
<feature type="compositionally biased region" description="Polar residues" evidence="15">
    <location>
        <begin position="1"/>
        <end position="12"/>
    </location>
</feature>
<dbReference type="FunFam" id="1.10.510.10:FF:000292">
    <property type="entry name" value="Serine/threonine-protein kinase 36"/>
    <property type="match status" value="1"/>
</dbReference>
<keyword evidence="3" id="KW-0963">Cytoplasm</keyword>
<dbReference type="AlphaFoldDB" id="A4S845"/>
<dbReference type="GO" id="GO:0005856">
    <property type="term" value="C:cytoskeleton"/>
    <property type="evidence" value="ECO:0007669"/>
    <property type="project" value="UniProtKB-SubCell"/>
</dbReference>
<dbReference type="OrthoDB" id="266718at2759"/>
<dbReference type="InterPro" id="IPR011009">
    <property type="entry name" value="Kinase-like_dom_sf"/>
</dbReference>
<evidence type="ECO:0000256" key="4">
    <source>
        <dbReference type="ARBA" id="ARBA00022527"/>
    </source>
</evidence>
<comment type="subcellular location">
    <subcellularLocation>
        <location evidence="1">Cytoplasm</location>
        <location evidence="1">Cytoskeleton</location>
    </subcellularLocation>
</comment>
<dbReference type="EC" id="2.7.11.1" evidence="2"/>
<protein>
    <recommendedName>
        <fullName evidence="2">non-specific serine/threonine protein kinase</fullName>
        <ecNumber evidence="2">2.7.11.1</ecNumber>
    </recommendedName>
    <alternativeName>
        <fullName evidence="12">Fused homolog</fullName>
    </alternativeName>
</protein>
<feature type="binding site" evidence="13">
    <location>
        <position position="66"/>
    </location>
    <ligand>
        <name>ATP</name>
        <dbReference type="ChEBI" id="CHEBI:30616"/>
    </ligand>
</feature>
<sequence length="293" mass="33376">MENPTTAASPTTLRERNGDANAPGRAPLRSKTTLDDYVILRPVGEGSFGKVFQARQRYSGRACAMKFIPKHGKSERDLVSLRSEIDIMKTLDHPNVIKMLDAFETNMEFVVVMEFAQGVLYDVLEHDARLPEKEVRMIARQLVDALYYLHSNRVIHRDLKPQNILIGTDRCVKVCDFGLARSMSKSSLVMTSIKGTPLYMAPELVQEQPYDHAVDLWSVGVILYELFVGQPPFYTTSIYTLIQKIVKEDVKWPDTMSPSFKSFLQGLLNKKPQQRLNWPSVLDHPFVRKDGDE</sequence>
<dbReference type="PIRSF" id="PIRSF000654">
    <property type="entry name" value="Integrin-linked_kinase"/>
    <property type="match status" value="1"/>
</dbReference>
<evidence type="ECO:0000256" key="8">
    <source>
        <dbReference type="ARBA" id="ARBA00022840"/>
    </source>
</evidence>
<evidence type="ECO:0000256" key="1">
    <source>
        <dbReference type="ARBA" id="ARBA00004245"/>
    </source>
</evidence>
<keyword evidence="8 13" id="KW-0067">ATP-binding</keyword>
<evidence type="ECO:0000256" key="7">
    <source>
        <dbReference type="ARBA" id="ARBA00022777"/>
    </source>
</evidence>
<organism evidence="17 18">
    <name type="scientific">Ostreococcus lucimarinus (strain CCE9901)</name>
    <dbReference type="NCBI Taxonomy" id="436017"/>
    <lineage>
        <taxon>Eukaryota</taxon>
        <taxon>Viridiplantae</taxon>
        <taxon>Chlorophyta</taxon>
        <taxon>Mamiellophyceae</taxon>
        <taxon>Mamiellales</taxon>
        <taxon>Bathycoccaceae</taxon>
        <taxon>Ostreococcus</taxon>
    </lineage>
</organism>
<keyword evidence="4 14" id="KW-0723">Serine/threonine-protein kinase</keyword>
<evidence type="ECO:0000313" key="17">
    <source>
        <dbReference type="EMBL" id="ABO99991.1"/>
    </source>
</evidence>
<dbReference type="InterPro" id="IPR008271">
    <property type="entry name" value="Ser/Thr_kinase_AS"/>
</dbReference>
<keyword evidence="18" id="KW-1185">Reference proteome</keyword>
<dbReference type="InterPro" id="IPR000719">
    <property type="entry name" value="Prot_kinase_dom"/>
</dbReference>
<evidence type="ECO:0000256" key="5">
    <source>
        <dbReference type="ARBA" id="ARBA00022679"/>
    </source>
</evidence>
<dbReference type="GO" id="GO:0005737">
    <property type="term" value="C:cytoplasm"/>
    <property type="evidence" value="ECO:0007669"/>
    <property type="project" value="UniProtKB-ARBA"/>
</dbReference>
<dbReference type="CDD" id="cd14002">
    <property type="entry name" value="STKc_STK36"/>
    <property type="match status" value="1"/>
</dbReference>
<comment type="similarity">
    <text evidence="14">Belongs to the protein kinase superfamily.</text>
</comment>
<dbReference type="GO" id="GO:0005524">
    <property type="term" value="F:ATP binding"/>
    <property type="evidence" value="ECO:0007669"/>
    <property type="project" value="UniProtKB-UniRule"/>
</dbReference>
<accession>A4S845</accession>
<dbReference type="GeneID" id="5005835"/>